<dbReference type="EMBL" id="BTGU01000092">
    <property type="protein sequence ID" value="GMN59895.1"/>
    <property type="molecule type" value="Genomic_DNA"/>
</dbReference>
<dbReference type="PROSITE" id="PS00107">
    <property type="entry name" value="PROTEIN_KINASE_ATP"/>
    <property type="match status" value="1"/>
</dbReference>
<dbReference type="Pfam" id="PF07714">
    <property type="entry name" value="PK_Tyr_Ser-Thr"/>
    <property type="match status" value="1"/>
</dbReference>
<dbReference type="AlphaFoldDB" id="A0AA88DQZ3"/>
<keyword evidence="2" id="KW-0808">Transferase</keyword>
<gene>
    <name evidence="8" type="ORF">TIFTF001_028982</name>
</gene>
<keyword evidence="1" id="KW-0723">Serine/threonine-protein kinase</keyword>
<dbReference type="FunFam" id="3.30.200.20:FF:000039">
    <property type="entry name" value="receptor-like protein kinase FERONIA"/>
    <property type="match status" value="1"/>
</dbReference>
<organism evidence="8 9">
    <name type="scientific">Ficus carica</name>
    <name type="common">Common fig</name>
    <dbReference type="NCBI Taxonomy" id="3494"/>
    <lineage>
        <taxon>Eukaryota</taxon>
        <taxon>Viridiplantae</taxon>
        <taxon>Streptophyta</taxon>
        <taxon>Embryophyta</taxon>
        <taxon>Tracheophyta</taxon>
        <taxon>Spermatophyta</taxon>
        <taxon>Magnoliopsida</taxon>
        <taxon>eudicotyledons</taxon>
        <taxon>Gunneridae</taxon>
        <taxon>Pentapetalae</taxon>
        <taxon>rosids</taxon>
        <taxon>fabids</taxon>
        <taxon>Rosales</taxon>
        <taxon>Moraceae</taxon>
        <taxon>Ficeae</taxon>
        <taxon>Ficus</taxon>
    </lineage>
</organism>
<evidence type="ECO:0000256" key="1">
    <source>
        <dbReference type="ARBA" id="ARBA00022527"/>
    </source>
</evidence>
<comment type="caution">
    <text evidence="8">The sequence shown here is derived from an EMBL/GenBank/DDBJ whole genome shotgun (WGS) entry which is preliminary data.</text>
</comment>
<feature type="binding site" evidence="6">
    <location>
        <position position="157"/>
    </location>
    <ligand>
        <name>ATP</name>
        <dbReference type="ChEBI" id="CHEBI:30616"/>
    </ligand>
</feature>
<dbReference type="Proteomes" id="UP001187192">
    <property type="component" value="Unassembled WGS sequence"/>
</dbReference>
<dbReference type="PANTHER" id="PTHR27007">
    <property type="match status" value="1"/>
</dbReference>
<name>A0AA88DQZ3_FICCA</name>
<evidence type="ECO:0000313" key="8">
    <source>
        <dbReference type="EMBL" id="GMN59895.1"/>
    </source>
</evidence>
<dbReference type="InterPro" id="IPR050528">
    <property type="entry name" value="L-type_Lectin-RKs"/>
</dbReference>
<dbReference type="SUPFAM" id="SSF56112">
    <property type="entry name" value="Protein kinase-like (PK-like)"/>
    <property type="match status" value="1"/>
</dbReference>
<dbReference type="InterPro" id="IPR001245">
    <property type="entry name" value="Ser-Thr/Tyr_kinase_cat_dom"/>
</dbReference>
<dbReference type="InterPro" id="IPR000719">
    <property type="entry name" value="Prot_kinase_dom"/>
</dbReference>
<dbReference type="InterPro" id="IPR017441">
    <property type="entry name" value="Protein_kinase_ATP_BS"/>
</dbReference>
<keyword evidence="4" id="KW-0418">Kinase</keyword>
<feature type="domain" description="Protein kinase" evidence="7">
    <location>
        <begin position="126"/>
        <end position="316"/>
    </location>
</feature>
<keyword evidence="9" id="KW-1185">Reference proteome</keyword>
<keyword evidence="5 6" id="KW-0067">ATP-binding</keyword>
<dbReference type="Pfam" id="PF00069">
    <property type="entry name" value="Pkinase"/>
    <property type="match status" value="1"/>
</dbReference>
<dbReference type="InterPro" id="IPR011009">
    <property type="entry name" value="Kinase-like_dom_sf"/>
</dbReference>
<dbReference type="Gene3D" id="1.10.510.10">
    <property type="entry name" value="Transferase(Phosphotransferase) domain 1"/>
    <property type="match status" value="1"/>
</dbReference>
<evidence type="ECO:0000256" key="2">
    <source>
        <dbReference type="ARBA" id="ARBA00022679"/>
    </source>
</evidence>
<evidence type="ECO:0000256" key="4">
    <source>
        <dbReference type="ARBA" id="ARBA00022777"/>
    </source>
</evidence>
<keyword evidence="3 6" id="KW-0547">Nucleotide-binding</keyword>
<evidence type="ECO:0000256" key="6">
    <source>
        <dbReference type="PROSITE-ProRule" id="PRU10141"/>
    </source>
</evidence>
<evidence type="ECO:0000256" key="5">
    <source>
        <dbReference type="ARBA" id="ARBA00022840"/>
    </source>
</evidence>
<proteinExistence type="predicted"/>
<dbReference type="GO" id="GO:0051707">
    <property type="term" value="P:response to other organism"/>
    <property type="evidence" value="ECO:0007669"/>
    <property type="project" value="UniProtKB-ARBA"/>
</dbReference>
<accession>A0AA88DQZ3</accession>
<dbReference type="Gene3D" id="3.30.200.20">
    <property type="entry name" value="Phosphorylase Kinase, domain 1"/>
    <property type="match status" value="1"/>
</dbReference>
<evidence type="ECO:0000256" key="3">
    <source>
        <dbReference type="ARBA" id="ARBA00022741"/>
    </source>
</evidence>
<dbReference type="GO" id="GO:0005524">
    <property type="term" value="F:ATP binding"/>
    <property type="evidence" value="ECO:0007669"/>
    <property type="project" value="UniProtKB-UniRule"/>
</dbReference>
<sequence length="316" mass="35700">MIISFKNNISVDLPPSNYSQPAFRVFDSVPHNSIRPKRNRRYLSGRCSTFPGSRDNRIFSFHGLFRRALCPKIVRVQLKFDSKGIRLKESKFNGGTNSIREYVDGCRVDHSPRRAAEAKEKGQNNFSDERRLGEGGFGAVYKGYFDDDWNAAVAVKKISKGSRQGKKEFVTEVKLISSLRHRNLVQLVGWCHERGEFLLVYEFMPHLFGSRSLLTWDVSPQGHQTKQHNARFRLQCQLGDFGLARLVNHELGPQTTGLAGTLGYLAPEYIRRGRVSKESDVYSFGVVVLEIATGRKLIGLIEKGFGNGGSRREIAC</sequence>
<evidence type="ECO:0000313" key="9">
    <source>
        <dbReference type="Proteomes" id="UP001187192"/>
    </source>
</evidence>
<dbReference type="PROSITE" id="PS50011">
    <property type="entry name" value="PROTEIN_KINASE_DOM"/>
    <property type="match status" value="1"/>
</dbReference>
<dbReference type="GO" id="GO:0004674">
    <property type="term" value="F:protein serine/threonine kinase activity"/>
    <property type="evidence" value="ECO:0007669"/>
    <property type="project" value="UniProtKB-KW"/>
</dbReference>
<evidence type="ECO:0000259" key="7">
    <source>
        <dbReference type="PROSITE" id="PS50011"/>
    </source>
</evidence>
<reference evidence="8" key="1">
    <citation type="submission" date="2023-07" db="EMBL/GenBank/DDBJ databases">
        <title>draft genome sequence of fig (Ficus carica).</title>
        <authorList>
            <person name="Takahashi T."/>
            <person name="Nishimura K."/>
        </authorList>
    </citation>
    <scope>NUCLEOTIDE SEQUENCE</scope>
</reference>
<protein>
    <recommendedName>
        <fullName evidence="7">Protein kinase domain-containing protein</fullName>
    </recommendedName>
</protein>